<feature type="domain" description="Proteasome activator PA28 C-terminal" evidence="5">
    <location>
        <begin position="181"/>
        <end position="313"/>
    </location>
</feature>
<organism evidence="6 7">
    <name type="scientific">Mesocestoides corti</name>
    <name type="common">Flatworm</name>
    <dbReference type="NCBI Taxonomy" id="53468"/>
    <lineage>
        <taxon>Eukaryota</taxon>
        <taxon>Metazoa</taxon>
        <taxon>Spiralia</taxon>
        <taxon>Lophotrochozoa</taxon>
        <taxon>Platyhelminthes</taxon>
        <taxon>Cestoda</taxon>
        <taxon>Eucestoda</taxon>
        <taxon>Cyclophyllidea</taxon>
        <taxon>Mesocestoididae</taxon>
        <taxon>Mesocestoides</taxon>
    </lineage>
</organism>
<dbReference type="GO" id="GO:0005654">
    <property type="term" value="C:nucleoplasm"/>
    <property type="evidence" value="ECO:0007669"/>
    <property type="project" value="TreeGrafter"/>
</dbReference>
<evidence type="ECO:0000256" key="3">
    <source>
        <dbReference type="ARBA" id="ARBA00037467"/>
    </source>
</evidence>
<evidence type="ECO:0000256" key="2">
    <source>
        <dbReference type="ARBA" id="ARBA00022942"/>
    </source>
</evidence>
<comment type="similarity">
    <text evidence="1">Belongs to the PA28 family.</text>
</comment>
<dbReference type="InterPro" id="IPR036996">
    <property type="entry name" value="PA28_N_sf"/>
</dbReference>
<comment type="function">
    <text evidence="3">Implicated in immunoproteasome assembly and required for efficient antigen processing. The PA28 activator complex enhances the generation of class I binding peptides by altering the cleavage pattern of the proteasome.</text>
</comment>
<dbReference type="Pfam" id="PF02252">
    <property type="entry name" value="PA28_C"/>
    <property type="match status" value="1"/>
</dbReference>
<evidence type="ECO:0000259" key="4">
    <source>
        <dbReference type="Pfam" id="PF02251"/>
    </source>
</evidence>
<accession>A0A158QVE3</accession>
<feature type="domain" description="Proteasome activator PA28 N-terminal" evidence="4">
    <location>
        <begin position="18"/>
        <end position="71"/>
    </location>
</feature>
<dbReference type="Gene3D" id="1.20.120.180">
    <property type="entry name" value="Proteasome activator pa28, C-terminal domain"/>
    <property type="match status" value="1"/>
</dbReference>
<dbReference type="PANTHER" id="PTHR10660:SF2">
    <property type="entry name" value="LD45860P"/>
    <property type="match status" value="1"/>
</dbReference>
<dbReference type="FunFam" id="1.20.120.180:FF:000002">
    <property type="entry name" value="Proteasome activator complex subunit 1"/>
    <property type="match status" value="1"/>
</dbReference>
<proteinExistence type="inferred from homology"/>
<name>A0A158QVE3_MESCO</name>
<dbReference type="Pfam" id="PF02251">
    <property type="entry name" value="PA28_N"/>
    <property type="match status" value="1"/>
</dbReference>
<evidence type="ECO:0000313" key="6">
    <source>
        <dbReference type="EMBL" id="VDD81755.1"/>
    </source>
</evidence>
<dbReference type="GO" id="GO:0061136">
    <property type="term" value="P:regulation of proteasomal protein catabolic process"/>
    <property type="evidence" value="ECO:0007669"/>
    <property type="project" value="TreeGrafter"/>
</dbReference>
<keyword evidence="7" id="KW-1185">Reference proteome</keyword>
<gene>
    <name evidence="6" type="ORF">MCOS_LOCUS7758</name>
</gene>
<sequence>MLFFGIMKTAFVADDVVSRLQKYKEQTKTDGETLVRTVFPKRVFEMEQLLATKLFNFPSSAIYKKINLPVPLMGDRNGSVETCDSDGDKASTKPPGCPVYTFPGGVVPHNEHIKEMIEKNSHLLRGRLEHQLLSVSVALVFASSNASHCPTSGFVFWPKHIDGPTHLARYERRLPSKQVLRQTTKPHLTQLMVEAQLVRLWIQFNVPRIEDGNNFGVGIQEEVLSEASGIERDALTFLDQFTRYYASRGKLVGKAAKFPHIDDYRECIRDMDEKQAISMRYVIMEIRNHYAVLHDLIVKNIDRIKVPRSNNTMTMY</sequence>
<evidence type="ECO:0008006" key="8">
    <source>
        <dbReference type="Google" id="ProtNLM"/>
    </source>
</evidence>
<dbReference type="InterPro" id="IPR003186">
    <property type="entry name" value="PA28_C"/>
</dbReference>
<dbReference type="InterPro" id="IPR003185">
    <property type="entry name" value="Proteasome_activ_PA28_N"/>
</dbReference>
<evidence type="ECO:0000313" key="7">
    <source>
        <dbReference type="Proteomes" id="UP000267029"/>
    </source>
</evidence>
<dbReference type="AlphaFoldDB" id="A0A158QVE3"/>
<dbReference type="OrthoDB" id="6591885at2759"/>
<keyword evidence="2" id="KW-0647">Proteasome</keyword>
<dbReference type="GO" id="GO:0008537">
    <property type="term" value="C:proteasome activator complex"/>
    <property type="evidence" value="ECO:0007669"/>
    <property type="project" value="InterPro"/>
</dbReference>
<reference evidence="6 7" key="1">
    <citation type="submission" date="2018-10" db="EMBL/GenBank/DDBJ databases">
        <authorList>
            <consortium name="Pathogen Informatics"/>
        </authorList>
    </citation>
    <scope>NUCLEOTIDE SEQUENCE [LARGE SCALE GENOMIC DNA]</scope>
</reference>
<dbReference type="EMBL" id="UXSR01005405">
    <property type="protein sequence ID" value="VDD81755.1"/>
    <property type="molecule type" value="Genomic_DNA"/>
</dbReference>
<dbReference type="SUPFAM" id="SSF47216">
    <property type="entry name" value="Proteasome activator"/>
    <property type="match status" value="2"/>
</dbReference>
<evidence type="ECO:0000259" key="5">
    <source>
        <dbReference type="Pfam" id="PF02252"/>
    </source>
</evidence>
<dbReference type="InterPro" id="IPR036997">
    <property type="entry name" value="PA28_C_sf"/>
</dbReference>
<dbReference type="InterPro" id="IPR009077">
    <property type="entry name" value="Proteasome_activ_PA28"/>
</dbReference>
<dbReference type="Gene3D" id="1.20.5.120">
    <property type="entry name" value="Proteasome activator pa28, N-terminal domain"/>
    <property type="match status" value="1"/>
</dbReference>
<dbReference type="PANTHER" id="PTHR10660">
    <property type="entry name" value="PROTEASOME REGULATOR PA28"/>
    <property type="match status" value="1"/>
</dbReference>
<dbReference type="STRING" id="53468.A0A158QVE3"/>
<dbReference type="Proteomes" id="UP000267029">
    <property type="component" value="Unassembled WGS sequence"/>
</dbReference>
<dbReference type="GO" id="GO:0061133">
    <property type="term" value="F:endopeptidase activator activity"/>
    <property type="evidence" value="ECO:0007669"/>
    <property type="project" value="TreeGrafter"/>
</dbReference>
<protein>
    <recommendedName>
        <fullName evidence="8">Proteasome activator PA28 C-terminal domain-containing protein</fullName>
    </recommendedName>
</protein>
<dbReference type="GO" id="GO:0005737">
    <property type="term" value="C:cytoplasm"/>
    <property type="evidence" value="ECO:0007669"/>
    <property type="project" value="TreeGrafter"/>
</dbReference>
<evidence type="ECO:0000256" key="1">
    <source>
        <dbReference type="ARBA" id="ARBA00005883"/>
    </source>
</evidence>
<dbReference type="GO" id="GO:2000045">
    <property type="term" value="P:regulation of G1/S transition of mitotic cell cycle"/>
    <property type="evidence" value="ECO:0007669"/>
    <property type="project" value="TreeGrafter"/>
</dbReference>
<dbReference type="InterPro" id="IPR036252">
    <property type="entry name" value="Proteasome_activ_sf"/>
</dbReference>